<dbReference type="EMBL" id="PFXB01000034">
    <property type="protein sequence ID" value="PJA38153.1"/>
    <property type="molecule type" value="Genomic_DNA"/>
</dbReference>
<name>A0A2M7WYC8_UNCKA</name>
<proteinExistence type="predicted"/>
<organism evidence="1 2">
    <name type="scientific">candidate division WWE3 bacterium CG_4_9_14_3_um_filter_43_9</name>
    <dbReference type="NCBI Taxonomy" id="1975082"/>
    <lineage>
        <taxon>Bacteria</taxon>
        <taxon>Katanobacteria</taxon>
    </lineage>
</organism>
<dbReference type="Proteomes" id="UP000230538">
    <property type="component" value="Unassembled WGS sequence"/>
</dbReference>
<evidence type="ECO:0000313" key="1">
    <source>
        <dbReference type="EMBL" id="PJA38153.1"/>
    </source>
</evidence>
<gene>
    <name evidence="1" type="ORF">CO181_01075</name>
</gene>
<evidence type="ECO:0000313" key="2">
    <source>
        <dbReference type="Proteomes" id="UP000230538"/>
    </source>
</evidence>
<sequence>MVTTWTKYQGYSDYIGKDLTLAREVWVTTAPELENFCQDLEYTQEDTIFRLEQVLGLPPQNGKTLFVKMWVSPDDLFRPCPDPEINDSECEITYPESAYSVVGEDYKIWFEHQQSISYGVDGYLWTRLGYTYDWGGTTSGIGLSEFVIKPGATVEIEEISSTQMFITSHCGSAAR</sequence>
<protein>
    <submittedName>
        <fullName evidence="1">Uncharacterized protein</fullName>
    </submittedName>
</protein>
<dbReference type="AlphaFoldDB" id="A0A2M7WYC8"/>
<comment type="caution">
    <text evidence="1">The sequence shown here is derived from an EMBL/GenBank/DDBJ whole genome shotgun (WGS) entry which is preliminary data.</text>
</comment>
<reference evidence="2" key="1">
    <citation type="submission" date="2017-09" db="EMBL/GenBank/DDBJ databases">
        <title>Depth-based differentiation of microbial function through sediment-hosted aquifers and enrichment of novel symbionts in the deep terrestrial subsurface.</title>
        <authorList>
            <person name="Probst A.J."/>
            <person name="Ladd B."/>
            <person name="Jarett J.K."/>
            <person name="Geller-Mcgrath D.E."/>
            <person name="Sieber C.M.K."/>
            <person name="Emerson J.B."/>
            <person name="Anantharaman K."/>
            <person name="Thomas B.C."/>
            <person name="Malmstrom R."/>
            <person name="Stieglmeier M."/>
            <person name="Klingl A."/>
            <person name="Woyke T."/>
            <person name="Ryan C.M."/>
            <person name="Banfield J.F."/>
        </authorList>
    </citation>
    <scope>NUCLEOTIDE SEQUENCE [LARGE SCALE GENOMIC DNA]</scope>
</reference>
<accession>A0A2M7WYC8</accession>